<gene>
    <name evidence="1" type="ORF">V3851_10455</name>
</gene>
<name>A0ABU7VRB1_9BACL</name>
<proteinExistence type="predicted"/>
<keyword evidence="2" id="KW-1185">Reference proteome</keyword>
<dbReference type="EMBL" id="JAZHPZ010000004">
    <property type="protein sequence ID" value="MEF2966252.1"/>
    <property type="molecule type" value="Genomic_DNA"/>
</dbReference>
<accession>A0ABU7VRB1</accession>
<evidence type="ECO:0000313" key="1">
    <source>
        <dbReference type="EMBL" id="MEF2966252.1"/>
    </source>
</evidence>
<comment type="caution">
    <text evidence="1">The sequence shown here is derived from an EMBL/GenBank/DDBJ whole genome shotgun (WGS) entry which is preliminary data.</text>
</comment>
<dbReference type="Proteomes" id="UP001306950">
    <property type="component" value="Unassembled WGS sequence"/>
</dbReference>
<reference evidence="1 2" key="1">
    <citation type="submission" date="2024-02" db="EMBL/GenBank/DDBJ databases">
        <title>A nitrogen-fixing paenibacillus bacterium.</title>
        <authorList>
            <person name="Zhang W.L."/>
            <person name="Chen S.F."/>
        </authorList>
    </citation>
    <scope>NUCLEOTIDE SEQUENCE [LARGE SCALE GENOMIC DNA]</scope>
    <source>
        <strain evidence="1 2">M1</strain>
    </source>
</reference>
<sequence>MNYSFSIDFGIKILNLGKINFSGLHDDNHEYVIFQLNNMDFDNISRGSANCLLYHNNRFTINLTGEIALSRTYKITLLDKIDKITLAGSINTSLAMDISKDQSKLSYEATWMLNNSNPEISVKNSLNRKVSSFKDIANLIIDDVLAKLQHYNINDLLNLFDRDWINFVHPLGKILNDLGITPEKAAELLNGLQKFAGKPQEVVNILMVPGGFNEGQVKVALERTGISVQGLKFLSEGELTNIGNGLPGDLNSIANRLPH</sequence>
<dbReference type="RefSeq" id="WP_331846479.1">
    <property type="nucleotide sequence ID" value="NZ_JAZHPZ010000004.1"/>
</dbReference>
<organism evidence="1 2">
    <name type="scientific">Paenibacillus haidiansis</name>
    <dbReference type="NCBI Taxonomy" id="1574488"/>
    <lineage>
        <taxon>Bacteria</taxon>
        <taxon>Bacillati</taxon>
        <taxon>Bacillota</taxon>
        <taxon>Bacilli</taxon>
        <taxon>Bacillales</taxon>
        <taxon>Paenibacillaceae</taxon>
        <taxon>Paenibacillus</taxon>
    </lineage>
</organism>
<protein>
    <submittedName>
        <fullName evidence="1">Uncharacterized protein</fullName>
    </submittedName>
</protein>
<evidence type="ECO:0000313" key="2">
    <source>
        <dbReference type="Proteomes" id="UP001306950"/>
    </source>
</evidence>